<dbReference type="GeneID" id="18242311"/>
<keyword evidence="2" id="KW-0677">Repeat</keyword>
<evidence type="ECO:0000256" key="2">
    <source>
        <dbReference type="ARBA" id="ARBA00022737"/>
    </source>
</evidence>
<dbReference type="OMA" id="QCRAYRF"/>
<feature type="region of interest" description="Disordered" evidence="4">
    <location>
        <begin position="367"/>
        <end position="390"/>
    </location>
</feature>
<feature type="repeat" description="WD" evidence="3">
    <location>
        <begin position="58"/>
        <end position="89"/>
    </location>
</feature>
<name>F4NV34_BATDJ</name>
<dbReference type="RefSeq" id="XP_006676176.1">
    <property type="nucleotide sequence ID" value="XM_006676113.1"/>
</dbReference>
<dbReference type="EMBL" id="GL882879">
    <property type="protein sequence ID" value="EGF83657.1"/>
    <property type="molecule type" value="Genomic_DNA"/>
</dbReference>
<dbReference type="PRINTS" id="PR00320">
    <property type="entry name" value="GPROTEINBRPT"/>
</dbReference>
<feature type="repeat" description="WD" evidence="3">
    <location>
        <begin position="248"/>
        <end position="283"/>
    </location>
</feature>
<feature type="compositionally biased region" description="Polar residues" evidence="4">
    <location>
        <begin position="522"/>
        <end position="536"/>
    </location>
</feature>
<dbReference type="PROSITE" id="PS50082">
    <property type="entry name" value="WD_REPEATS_2"/>
    <property type="match status" value="7"/>
</dbReference>
<dbReference type="Gene3D" id="2.130.10.10">
    <property type="entry name" value="YVTN repeat-like/Quinoprotein amine dehydrogenase"/>
    <property type="match status" value="3"/>
</dbReference>
<evidence type="ECO:0000256" key="3">
    <source>
        <dbReference type="PROSITE-ProRule" id="PRU00221"/>
    </source>
</evidence>
<keyword evidence="6" id="KW-1185">Reference proteome</keyword>
<proteinExistence type="predicted"/>
<feature type="repeat" description="WD" evidence="3">
    <location>
        <begin position="16"/>
        <end position="50"/>
    </location>
</feature>
<evidence type="ECO:0000256" key="4">
    <source>
        <dbReference type="SAM" id="MobiDB-lite"/>
    </source>
</evidence>
<feature type="region of interest" description="Disordered" evidence="4">
    <location>
        <begin position="439"/>
        <end position="459"/>
    </location>
</feature>
<dbReference type="InterPro" id="IPR050505">
    <property type="entry name" value="WDR55/POC1"/>
</dbReference>
<dbReference type="PROSITE" id="PS00678">
    <property type="entry name" value="WD_REPEATS_1"/>
    <property type="match status" value="3"/>
</dbReference>
<dbReference type="InterPro" id="IPR001680">
    <property type="entry name" value="WD40_rpt"/>
</dbReference>
<dbReference type="Pfam" id="PF23869">
    <property type="entry name" value="Beta-prop_WDR75_1st"/>
    <property type="match status" value="1"/>
</dbReference>
<dbReference type="Proteomes" id="UP000007241">
    <property type="component" value="Unassembled WGS sequence"/>
</dbReference>
<protein>
    <submittedName>
        <fullName evidence="5">Uncharacterized protein</fullName>
    </submittedName>
</protein>
<feature type="compositionally biased region" description="Low complexity" evidence="4">
    <location>
        <begin position="377"/>
        <end position="388"/>
    </location>
</feature>
<dbReference type="SUPFAM" id="SSF50978">
    <property type="entry name" value="WD40 repeat-like"/>
    <property type="match status" value="1"/>
</dbReference>
<evidence type="ECO:0000256" key="1">
    <source>
        <dbReference type="ARBA" id="ARBA00022574"/>
    </source>
</evidence>
<dbReference type="OrthoDB" id="6262491at2759"/>
<dbReference type="PROSITE" id="PS50294">
    <property type="entry name" value="WD_REPEATS_REGION"/>
    <property type="match status" value="5"/>
</dbReference>
<accession>F4NV34</accession>
<dbReference type="InterPro" id="IPR019775">
    <property type="entry name" value="WD40_repeat_CS"/>
</dbReference>
<sequence length="552" mass="60402">MSSVLQMQDPTLERSFRGHKDVITGLAFKPSMTQLASTSMDHSVMIWNFKPQLRAFRFVGHKAPVTSVDFASTGQLLASSSRDKTVRLWTPNVKGDVTVFKAHTSTVRNVQFSKDSEQLLTASDDKTIKLWSTHRSRFQYTLAGHLNWVRTARFSPDSRLVVSGSDDKTVRLWDLASKSCVKTYWDHLGMVSSVAFHPSGSVIATASSDRSIKLFDIRTHKLIQHYGDAHSVPASGSEGNALTVAGGVNSIAFGGQNGEWLISTGMDGLIKVWDVKEGHLFYTLHGHKNGPTTTAVFSPAGDYFATGGSDSQVMVWKSNFDQIDQFDKPVNGFFDNYTAQASRRSIHAASSYPHPPHELHTDPFVQTQVGSKHRPKSPSISSNVPISNGPGGLVFKPQQSHPIDNASRGGMSTVHPTNYSPEIVDIGVSSISNMEYTSNKEHTPLHSNNNVAHSTSPEQPATSILEVQTSSDQISTTLQHIVRQIDVLTQTMSILESRLTMSEDRVMALTKHIVDAQQVSVPHSISTNTQNPSVSNVDIVPDKQASQNGSPM</sequence>
<dbReference type="InterPro" id="IPR020472">
    <property type="entry name" value="WD40_PAC1"/>
</dbReference>
<dbReference type="PANTHER" id="PTHR44019">
    <property type="entry name" value="WD REPEAT-CONTAINING PROTEIN 55"/>
    <property type="match status" value="1"/>
</dbReference>
<feature type="repeat" description="WD" evidence="3">
    <location>
        <begin position="297"/>
        <end position="317"/>
    </location>
</feature>
<dbReference type="InterPro" id="IPR036322">
    <property type="entry name" value="WD40_repeat_dom_sf"/>
</dbReference>
<organism evidence="5 6">
    <name type="scientific">Batrachochytrium dendrobatidis (strain JAM81 / FGSC 10211)</name>
    <name type="common">Frog chytrid fungus</name>
    <dbReference type="NCBI Taxonomy" id="684364"/>
    <lineage>
        <taxon>Eukaryota</taxon>
        <taxon>Fungi</taxon>
        <taxon>Fungi incertae sedis</taxon>
        <taxon>Chytridiomycota</taxon>
        <taxon>Chytridiomycota incertae sedis</taxon>
        <taxon>Chytridiomycetes</taxon>
        <taxon>Rhizophydiales</taxon>
        <taxon>Rhizophydiales incertae sedis</taxon>
        <taxon>Batrachochytrium</taxon>
    </lineage>
</organism>
<dbReference type="PANTHER" id="PTHR44019:SF8">
    <property type="entry name" value="POC1 CENTRIOLAR PROTEIN HOMOLOG"/>
    <property type="match status" value="1"/>
</dbReference>
<feature type="region of interest" description="Disordered" evidence="4">
    <location>
        <begin position="522"/>
        <end position="552"/>
    </location>
</feature>
<dbReference type="HOGENOM" id="CLU_000288_57_17_1"/>
<gene>
    <name evidence="5" type="ORF">BATDEDRAFT_86053</name>
</gene>
<dbReference type="SMART" id="SM00320">
    <property type="entry name" value="WD40"/>
    <property type="match status" value="7"/>
</dbReference>
<evidence type="ECO:0000313" key="5">
    <source>
        <dbReference type="EMBL" id="EGF83657.1"/>
    </source>
</evidence>
<dbReference type="Pfam" id="PF00400">
    <property type="entry name" value="WD40"/>
    <property type="match status" value="2"/>
</dbReference>
<evidence type="ECO:0000313" key="6">
    <source>
        <dbReference type="Proteomes" id="UP000007241"/>
    </source>
</evidence>
<feature type="repeat" description="WD" evidence="3">
    <location>
        <begin position="100"/>
        <end position="141"/>
    </location>
</feature>
<dbReference type="InParanoid" id="F4NV34"/>
<dbReference type="AlphaFoldDB" id="F4NV34"/>
<reference evidence="5 6" key="1">
    <citation type="submission" date="2009-12" db="EMBL/GenBank/DDBJ databases">
        <title>The draft genome of Batrachochytrium dendrobatidis.</title>
        <authorList>
            <consortium name="US DOE Joint Genome Institute (JGI-PGF)"/>
            <person name="Kuo A."/>
            <person name="Salamov A."/>
            <person name="Schmutz J."/>
            <person name="Lucas S."/>
            <person name="Pitluck S."/>
            <person name="Rosenblum E."/>
            <person name="Stajich J."/>
            <person name="Eisen M."/>
            <person name="Grigoriev I.V."/>
        </authorList>
    </citation>
    <scope>NUCLEOTIDE SEQUENCE [LARGE SCALE GENOMIC DNA]</scope>
    <source>
        <strain evidence="6">JAM81 / FGSC 10211</strain>
    </source>
</reference>
<dbReference type="InterPro" id="IPR015943">
    <property type="entry name" value="WD40/YVTN_repeat-like_dom_sf"/>
</dbReference>
<keyword evidence="1 3" id="KW-0853">WD repeat</keyword>
<feature type="repeat" description="WD" evidence="3">
    <location>
        <begin position="184"/>
        <end position="225"/>
    </location>
</feature>
<dbReference type="STRING" id="684364.F4NV34"/>
<feature type="repeat" description="WD" evidence="3">
    <location>
        <begin position="142"/>
        <end position="183"/>
    </location>
</feature>
<feature type="compositionally biased region" description="Polar residues" evidence="4">
    <location>
        <begin position="445"/>
        <end position="459"/>
    </location>
</feature>
<dbReference type="CDD" id="cd00200">
    <property type="entry name" value="WD40"/>
    <property type="match status" value="1"/>
</dbReference>